<keyword evidence="1" id="KW-0472">Membrane</keyword>
<comment type="caution">
    <text evidence="2">The sequence shown here is derived from an EMBL/GenBank/DDBJ whole genome shotgun (WGS) entry which is preliminary data.</text>
</comment>
<name>A0ABX1YEW7_9BACL</name>
<protein>
    <submittedName>
        <fullName evidence="2">Uncharacterized protein</fullName>
    </submittedName>
</protein>
<feature type="transmembrane region" description="Helical" evidence="1">
    <location>
        <begin position="81"/>
        <end position="108"/>
    </location>
</feature>
<feature type="transmembrane region" description="Helical" evidence="1">
    <location>
        <begin position="115"/>
        <end position="135"/>
    </location>
</feature>
<accession>A0ABX1YEW7</accession>
<reference evidence="2 3" key="1">
    <citation type="submission" date="2019-10" db="EMBL/GenBank/DDBJ databases">
        <title>Description of Paenibacillus terricola sp. nov.</title>
        <authorList>
            <person name="Carlier A."/>
            <person name="Qi S."/>
        </authorList>
    </citation>
    <scope>NUCLEOTIDE SEQUENCE [LARGE SCALE GENOMIC DNA]</scope>
    <source>
        <strain evidence="2 3">LMG 31459</strain>
    </source>
</reference>
<dbReference type="Proteomes" id="UP000596857">
    <property type="component" value="Unassembled WGS sequence"/>
</dbReference>
<dbReference type="EMBL" id="WHOB01000029">
    <property type="protein sequence ID" value="NOU79545.1"/>
    <property type="molecule type" value="Genomic_DNA"/>
</dbReference>
<evidence type="ECO:0000256" key="1">
    <source>
        <dbReference type="SAM" id="Phobius"/>
    </source>
</evidence>
<feature type="transmembrane region" description="Helical" evidence="1">
    <location>
        <begin position="57"/>
        <end position="75"/>
    </location>
</feature>
<proteinExistence type="predicted"/>
<gene>
    <name evidence="2" type="ORF">GC101_11730</name>
</gene>
<sequence>MFRSLKQRIDNANQLQRMRNENPEEFRRALEKHAREQQAPDNTLPVQSGLAIQFTRWFLYLLTALILLVIFLGVPQADNPIFSLLSFGLLLSLLYMAAGLAHPSIIFFRKKRSRMFALELFGLISGLLILLMTVFHT</sequence>
<organism evidence="2 3">
    <name type="scientific">Paenibacillus phytohabitans</name>
    <dbReference type="NCBI Taxonomy" id="2654978"/>
    <lineage>
        <taxon>Bacteria</taxon>
        <taxon>Bacillati</taxon>
        <taxon>Bacillota</taxon>
        <taxon>Bacilli</taxon>
        <taxon>Bacillales</taxon>
        <taxon>Paenibacillaceae</taxon>
        <taxon>Paenibacillus</taxon>
    </lineage>
</organism>
<keyword evidence="1" id="KW-1133">Transmembrane helix</keyword>
<evidence type="ECO:0000313" key="3">
    <source>
        <dbReference type="Proteomes" id="UP000596857"/>
    </source>
</evidence>
<keyword evidence="3" id="KW-1185">Reference proteome</keyword>
<dbReference type="RefSeq" id="WP_171717413.1">
    <property type="nucleotide sequence ID" value="NZ_WHOB01000029.1"/>
</dbReference>
<evidence type="ECO:0000313" key="2">
    <source>
        <dbReference type="EMBL" id="NOU79545.1"/>
    </source>
</evidence>
<keyword evidence="1" id="KW-0812">Transmembrane</keyword>